<dbReference type="InterPro" id="IPR017938">
    <property type="entry name" value="Riboflavin_synthase-like_b-brl"/>
</dbReference>
<dbReference type="AlphaFoldDB" id="D0L766"/>
<proteinExistence type="predicted"/>
<dbReference type="eggNOG" id="COG1018">
    <property type="taxonomic scope" value="Bacteria"/>
</dbReference>
<evidence type="ECO:0000256" key="6">
    <source>
        <dbReference type="ARBA" id="ARBA00023002"/>
    </source>
</evidence>
<dbReference type="InterPro" id="IPR036010">
    <property type="entry name" value="2Fe-2S_ferredoxin-like_sf"/>
</dbReference>
<reference evidence="11 12" key="2">
    <citation type="journal article" date="2010" name="Stand. Genomic Sci.">
        <title>Complete genome sequence of Gordonia bronchialis type strain (3410).</title>
        <authorList>
            <person name="Ivanova N."/>
            <person name="Sikorski J."/>
            <person name="Jando M."/>
            <person name="Lapidus A."/>
            <person name="Nolan M."/>
            <person name="Lucas S."/>
            <person name="Del Rio T.G."/>
            <person name="Tice H."/>
            <person name="Copeland A."/>
            <person name="Cheng J.F."/>
            <person name="Chen F."/>
            <person name="Bruce D."/>
            <person name="Goodwin L."/>
            <person name="Pitluck S."/>
            <person name="Mavromatis K."/>
            <person name="Ovchinnikova G."/>
            <person name="Pati A."/>
            <person name="Chen A."/>
            <person name="Palaniappan K."/>
            <person name="Land M."/>
            <person name="Hauser L."/>
            <person name="Chang Y.J."/>
            <person name="Jeffries C.D."/>
            <person name="Chain P."/>
            <person name="Saunders E."/>
            <person name="Han C."/>
            <person name="Detter J.C."/>
            <person name="Brettin T."/>
            <person name="Rohde M."/>
            <person name="Goker M."/>
            <person name="Bristow J."/>
            <person name="Eisen J.A."/>
            <person name="Markowitz V."/>
            <person name="Hugenholtz P."/>
            <person name="Klenk H.P."/>
            <person name="Kyrpides N.C."/>
        </authorList>
    </citation>
    <scope>NUCLEOTIDE SEQUENCE [LARGE SCALE GENOMIC DNA]</scope>
    <source>
        <strain evidence="12">ATCC 25592 / DSM 43247 / BCRC 13721 / JCM 3198 / KCTC 3076 / NBRC 16047 / NCTC 10667</strain>
    </source>
</reference>
<dbReference type="PANTHER" id="PTHR47354">
    <property type="entry name" value="NADH OXIDOREDUCTASE HCR"/>
    <property type="match status" value="1"/>
</dbReference>
<evidence type="ECO:0000256" key="5">
    <source>
        <dbReference type="ARBA" id="ARBA00022827"/>
    </source>
</evidence>
<evidence type="ECO:0000259" key="10">
    <source>
        <dbReference type="PROSITE" id="PS51384"/>
    </source>
</evidence>
<feature type="domain" description="2Fe-2S ferredoxin-type" evidence="9">
    <location>
        <begin position="301"/>
        <end position="382"/>
    </location>
</feature>
<dbReference type="InterPro" id="IPR008333">
    <property type="entry name" value="Cbr1-like_FAD-bd_dom"/>
</dbReference>
<dbReference type="InterPro" id="IPR001433">
    <property type="entry name" value="OxRdtase_FAD/NAD-bd"/>
</dbReference>
<dbReference type="STRING" id="526226.Gbro_1577"/>
<dbReference type="PRINTS" id="PR00410">
    <property type="entry name" value="PHEHYDRXLASE"/>
</dbReference>
<dbReference type="InterPro" id="IPR039261">
    <property type="entry name" value="FNR_nucleotide-bd"/>
</dbReference>
<dbReference type="Pfam" id="PF00111">
    <property type="entry name" value="Fer2"/>
    <property type="match status" value="1"/>
</dbReference>
<keyword evidence="2" id="KW-0285">Flavoprotein</keyword>
<dbReference type="PANTHER" id="PTHR47354:SF6">
    <property type="entry name" value="NADH OXIDOREDUCTASE HCR"/>
    <property type="match status" value="1"/>
</dbReference>
<dbReference type="SUPFAM" id="SSF54292">
    <property type="entry name" value="2Fe-2S ferredoxin-like"/>
    <property type="match status" value="1"/>
</dbReference>
<dbReference type="InterPro" id="IPR050415">
    <property type="entry name" value="MRET"/>
</dbReference>
<dbReference type="KEGG" id="gbr:Gbro_1577"/>
<keyword evidence="4" id="KW-0479">Metal-binding</keyword>
<dbReference type="GO" id="GO:0051537">
    <property type="term" value="F:2 iron, 2 sulfur cluster binding"/>
    <property type="evidence" value="ECO:0007669"/>
    <property type="project" value="UniProtKB-KW"/>
</dbReference>
<feature type="domain" description="FAD-binding FR-type" evidence="10">
    <location>
        <begin position="58"/>
        <end position="161"/>
    </location>
</feature>
<dbReference type="RefSeq" id="WP_012833419.1">
    <property type="nucleotide sequence ID" value="NC_013441.1"/>
</dbReference>
<dbReference type="GO" id="GO:0046872">
    <property type="term" value="F:metal ion binding"/>
    <property type="evidence" value="ECO:0007669"/>
    <property type="project" value="UniProtKB-KW"/>
</dbReference>
<dbReference type="Gene3D" id="2.40.30.10">
    <property type="entry name" value="Translation factors"/>
    <property type="match status" value="1"/>
</dbReference>
<evidence type="ECO:0000313" key="11">
    <source>
        <dbReference type="EMBL" id="ACY20851.1"/>
    </source>
</evidence>
<gene>
    <name evidence="11" type="ordered locus">Gbro_1577</name>
</gene>
<evidence type="ECO:0000259" key="9">
    <source>
        <dbReference type="PROSITE" id="PS51085"/>
    </source>
</evidence>
<organism evidence="11 12">
    <name type="scientific">Gordonia bronchialis (strain ATCC 25592 / DSM 43247 / BCRC 13721 / JCM 3198 / KCTC 3076 / NBRC 16047 / NCTC 10667)</name>
    <name type="common">Rhodococcus bronchialis</name>
    <dbReference type="NCBI Taxonomy" id="526226"/>
    <lineage>
        <taxon>Bacteria</taxon>
        <taxon>Bacillati</taxon>
        <taxon>Actinomycetota</taxon>
        <taxon>Actinomycetes</taxon>
        <taxon>Mycobacteriales</taxon>
        <taxon>Gordoniaceae</taxon>
        <taxon>Gordonia</taxon>
    </lineage>
</organism>
<dbReference type="InterPro" id="IPR017927">
    <property type="entry name" value="FAD-bd_FR_type"/>
</dbReference>
<dbReference type="Gene3D" id="3.10.20.30">
    <property type="match status" value="1"/>
</dbReference>
<dbReference type="Proteomes" id="UP000001219">
    <property type="component" value="Chromosome"/>
</dbReference>
<dbReference type="PROSITE" id="PS51384">
    <property type="entry name" value="FAD_FR"/>
    <property type="match status" value="1"/>
</dbReference>
<sequence>MSIRTPGLINPNLIDPIVGTAQQTGGRLNRWIGSIVEAALSPHPVDRYLELLDPMLTWRDLRAQIVRVEHPTPRTVRLHLQPTRQWQGHQAGQFVQVSVVVDGVRHTRCFSPANAASGPDGHVELTITAHDDGFVSRHLATTARTGDVVGLSQAQGEFTLGPTDPTAAVFISGGSGVTPVLSMTRTLLAEGYSGPVVFVHYAPTPSDVAYRRELAALAAVHPNLELRMHYTRGADGEHFTAAHLDGIDGLTDADVFVCGPTALMDAVAEFHEATGIAHPLHSEAFTIAAPIAIDPDEPVTGELSFSSSGTATANDGRTILDQAESAGLSPESGCRMGICFSCTATKLSGCTRNVLTGDVDTEGDKQIQLCINAPVGDVEIAI</sequence>
<keyword evidence="5" id="KW-0274">FAD</keyword>
<name>D0L766_GORB4</name>
<keyword evidence="8" id="KW-0411">Iron-sulfur</keyword>
<protein>
    <submittedName>
        <fullName evidence="11">Oxidoreductase FAD/NAD(P)-binding domain protein</fullName>
    </submittedName>
</protein>
<dbReference type="HOGENOM" id="CLU_003827_14_2_11"/>
<accession>D0L766</accession>
<evidence type="ECO:0000313" key="12">
    <source>
        <dbReference type="Proteomes" id="UP000001219"/>
    </source>
</evidence>
<dbReference type="OrthoDB" id="9796486at2"/>
<keyword evidence="3" id="KW-0001">2Fe-2S</keyword>
<dbReference type="Pfam" id="PF00970">
    <property type="entry name" value="FAD_binding_6"/>
    <property type="match status" value="1"/>
</dbReference>
<evidence type="ECO:0000256" key="4">
    <source>
        <dbReference type="ARBA" id="ARBA00022723"/>
    </source>
</evidence>
<evidence type="ECO:0000256" key="2">
    <source>
        <dbReference type="ARBA" id="ARBA00022630"/>
    </source>
</evidence>
<keyword evidence="7" id="KW-0408">Iron</keyword>
<dbReference type="SUPFAM" id="SSF63380">
    <property type="entry name" value="Riboflavin synthase domain-like"/>
    <property type="match status" value="1"/>
</dbReference>
<dbReference type="InterPro" id="IPR001041">
    <property type="entry name" value="2Fe-2S_ferredoxin-type"/>
</dbReference>
<dbReference type="CDD" id="cd06216">
    <property type="entry name" value="FNR_iron_sulfur_binding_2"/>
    <property type="match status" value="1"/>
</dbReference>
<dbReference type="EMBL" id="CP001802">
    <property type="protein sequence ID" value="ACY20851.1"/>
    <property type="molecule type" value="Genomic_DNA"/>
</dbReference>
<evidence type="ECO:0000256" key="7">
    <source>
        <dbReference type="ARBA" id="ARBA00023004"/>
    </source>
</evidence>
<dbReference type="Pfam" id="PF00175">
    <property type="entry name" value="NAD_binding_1"/>
    <property type="match status" value="1"/>
</dbReference>
<dbReference type="GO" id="GO:0016491">
    <property type="term" value="F:oxidoreductase activity"/>
    <property type="evidence" value="ECO:0007669"/>
    <property type="project" value="UniProtKB-KW"/>
</dbReference>
<evidence type="ECO:0000256" key="3">
    <source>
        <dbReference type="ARBA" id="ARBA00022714"/>
    </source>
</evidence>
<dbReference type="Gene3D" id="3.40.50.80">
    <property type="entry name" value="Nucleotide-binding domain of ferredoxin-NADP reductase (FNR) module"/>
    <property type="match status" value="1"/>
</dbReference>
<dbReference type="InterPro" id="IPR012675">
    <property type="entry name" value="Beta-grasp_dom_sf"/>
</dbReference>
<keyword evidence="6" id="KW-0560">Oxidoreductase</keyword>
<dbReference type="PROSITE" id="PS51085">
    <property type="entry name" value="2FE2S_FER_2"/>
    <property type="match status" value="1"/>
</dbReference>
<dbReference type="CDD" id="cd00207">
    <property type="entry name" value="fer2"/>
    <property type="match status" value="1"/>
</dbReference>
<keyword evidence="12" id="KW-1185">Reference proteome</keyword>
<evidence type="ECO:0000256" key="1">
    <source>
        <dbReference type="ARBA" id="ARBA00001974"/>
    </source>
</evidence>
<evidence type="ECO:0000256" key="8">
    <source>
        <dbReference type="ARBA" id="ARBA00023014"/>
    </source>
</evidence>
<reference evidence="12" key="1">
    <citation type="submission" date="2009-10" db="EMBL/GenBank/DDBJ databases">
        <title>The complete chromosome of Gordonia bronchialis DSM 43247.</title>
        <authorList>
            <consortium name="US DOE Joint Genome Institute (JGI-PGF)"/>
            <person name="Lucas S."/>
            <person name="Copeland A."/>
            <person name="Lapidus A."/>
            <person name="Glavina del Rio T."/>
            <person name="Dalin E."/>
            <person name="Tice H."/>
            <person name="Bruce D."/>
            <person name="Goodwin L."/>
            <person name="Pitluck S."/>
            <person name="Kyrpides N."/>
            <person name="Mavromatis K."/>
            <person name="Ivanova N."/>
            <person name="Ovchinnikova G."/>
            <person name="Saunders E."/>
            <person name="Brettin T."/>
            <person name="Detter J.C."/>
            <person name="Han C."/>
            <person name="Larimer F."/>
            <person name="Land M."/>
            <person name="Hauser L."/>
            <person name="Markowitz V."/>
            <person name="Cheng J.-F."/>
            <person name="Hugenholtz P."/>
            <person name="Woyke T."/>
            <person name="Wu D."/>
            <person name="Jando M."/>
            <person name="Schneider S."/>
            <person name="Goeker M."/>
            <person name="Klenk H.-P."/>
            <person name="Eisen J.A."/>
        </authorList>
    </citation>
    <scope>NUCLEOTIDE SEQUENCE [LARGE SCALE GENOMIC DNA]</scope>
    <source>
        <strain evidence="12">ATCC 25592 / DSM 43247 / BCRC 13721 / JCM 3198 / KCTC 3076 / NBRC 16047 / NCTC 10667</strain>
    </source>
</reference>
<comment type="cofactor">
    <cofactor evidence="1">
        <name>FAD</name>
        <dbReference type="ChEBI" id="CHEBI:57692"/>
    </cofactor>
</comment>
<dbReference type="SUPFAM" id="SSF52343">
    <property type="entry name" value="Ferredoxin reductase-like, C-terminal NADP-linked domain"/>
    <property type="match status" value="1"/>
</dbReference>